<sequence length="50" mass="5669">MKKQKINNLELNKKSISNLKITEINGGTSGLPCYSLYFMASICFDHCQEN</sequence>
<proteinExistence type="predicted"/>
<evidence type="ECO:0000313" key="1">
    <source>
        <dbReference type="EMBL" id="MBC8754724.1"/>
    </source>
</evidence>
<organism evidence="1 2">
    <name type="scientific">Kordia aestuariivivens</name>
    <dbReference type="NCBI Taxonomy" id="2759037"/>
    <lineage>
        <taxon>Bacteria</taxon>
        <taxon>Pseudomonadati</taxon>
        <taxon>Bacteroidota</taxon>
        <taxon>Flavobacteriia</taxon>
        <taxon>Flavobacteriales</taxon>
        <taxon>Flavobacteriaceae</taxon>
        <taxon>Kordia</taxon>
    </lineage>
</organism>
<gene>
    <name evidence="1" type="ORF">H2O64_08585</name>
</gene>
<keyword evidence="2" id="KW-1185">Reference proteome</keyword>
<dbReference type="Proteomes" id="UP000619238">
    <property type="component" value="Unassembled WGS sequence"/>
</dbReference>
<evidence type="ECO:0000313" key="2">
    <source>
        <dbReference type="Proteomes" id="UP000619238"/>
    </source>
</evidence>
<accession>A0ABR7Q841</accession>
<dbReference type="EMBL" id="JACGWS010000004">
    <property type="protein sequence ID" value="MBC8754724.1"/>
    <property type="molecule type" value="Genomic_DNA"/>
</dbReference>
<name>A0ABR7Q841_9FLAO</name>
<evidence type="ECO:0008006" key="3">
    <source>
        <dbReference type="Google" id="ProtNLM"/>
    </source>
</evidence>
<reference evidence="1 2" key="1">
    <citation type="submission" date="2020-07" db="EMBL/GenBank/DDBJ databases">
        <title>Description of Kordia aestuariivivens sp. nov., isolated from a tidal flat.</title>
        <authorList>
            <person name="Park S."/>
            <person name="Yoon J.-H."/>
        </authorList>
    </citation>
    <scope>NUCLEOTIDE SEQUENCE [LARGE SCALE GENOMIC DNA]</scope>
    <source>
        <strain evidence="1 2">YSTF-M3</strain>
    </source>
</reference>
<protein>
    <recommendedName>
        <fullName evidence="3">Bacteriocin</fullName>
    </recommendedName>
</protein>
<comment type="caution">
    <text evidence="1">The sequence shown here is derived from an EMBL/GenBank/DDBJ whole genome shotgun (WGS) entry which is preliminary data.</text>
</comment>
<dbReference type="RefSeq" id="WP_187561772.1">
    <property type="nucleotide sequence ID" value="NZ_JACGWS010000004.1"/>
</dbReference>